<evidence type="ECO:0000313" key="3">
    <source>
        <dbReference type="Proteomes" id="UP001595724"/>
    </source>
</evidence>
<comment type="caution">
    <text evidence="2">The sequence shown here is derived from an EMBL/GenBank/DDBJ whole genome shotgun (WGS) entry which is preliminary data.</text>
</comment>
<evidence type="ECO:0000313" key="2">
    <source>
        <dbReference type="EMBL" id="MFC3660759.1"/>
    </source>
</evidence>
<sequence length="243" mass="26667">MKGFISIAAWLVLPLTSPSWATESAPLAETLPIHNVVDLAIQKCDGMAATLSNVHQERAEIQRSGLIVLGELGYQVNLMQIPDFRGWTAAIRLHDRSREVDDSYVLFTRTGTSPFDAGYVITRLPDEVANAEHALQIVMQLQQKNAGTGKVSFVHTETPFGQGLEMVVGGRVGSMCFPTSHFRYAKTPQAGSIGISRFVVRGKDLIEYALVLPWPEAMPQVDAIQSAQSRMNVFQRGLQSVAK</sequence>
<name>A0ABV7UUT7_9GAMM</name>
<protein>
    <submittedName>
        <fullName evidence="2">Uncharacterized protein</fullName>
    </submittedName>
</protein>
<dbReference type="RefSeq" id="WP_386710757.1">
    <property type="nucleotide sequence ID" value="NZ_JBHRYF010000008.1"/>
</dbReference>
<proteinExistence type="predicted"/>
<reference evidence="3" key="1">
    <citation type="journal article" date="2019" name="Int. J. Syst. Evol. Microbiol.">
        <title>The Global Catalogue of Microorganisms (GCM) 10K type strain sequencing project: providing services to taxonomists for standard genome sequencing and annotation.</title>
        <authorList>
            <consortium name="The Broad Institute Genomics Platform"/>
            <consortium name="The Broad Institute Genome Sequencing Center for Infectious Disease"/>
            <person name="Wu L."/>
            <person name="Ma J."/>
        </authorList>
    </citation>
    <scope>NUCLEOTIDE SEQUENCE [LARGE SCALE GENOMIC DNA]</scope>
    <source>
        <strain evidence="3">KCTC 42211</strain>
    </source>
</reference>
<evidence type="ECO:0000256" key="1">
    <source>
        <dbReference type="SAM" id="SignalP"/>
    </source>
</evidence>
<dbReference type="Proteomes" id="UP001595724">
    <property type="component" value="Unassembled WGS sequence"/>
</dbReference>
<accession>A0ABV7UUT7</accession>
<keyword evidence="1" id="KW-0732">Signal</keyword>
<feature type="chain" id="PRO_5047460161" evidence="1">
    <location>
        <begin position="22"/>
        <end position="243"/>
    </location>
</feature>
<feature type="signal peptide" evidence="1">
    <location>
        <begin position="1"/>
        <end position="21"/>
    </location>
</feature>
<gene>
    <name evidence="2" type="ORF">ACFOM9_11835</name>
</gene>
<organism evidence="2 3">
    <name type="scientific">Luteimonas notoginsengisoli</name>
    <dbReference type="NCBI Taxonomy" id="1578200"/>
    <lineage>
        <taxon>Bacteria</taxon>
        <taxon>Pseudomonadati</taxon>
        <taxon>Pseudomonadota</taxon>
        <taxon>Gammaproteobacteria</taxon>
        <taxon>Lysobacterales</taxon>
        <taxon>Lysobacteraceae</taxon>
        <taxon>Luteimonas</taxon>
    </lineage>
</organism>
<keyword evidence="3" id="KW-1185">Reference proteome</keyword>
<dbReference type="EMBL" id="JBHRYF010000008">
    <property type="protein sequence ID" value="MFC3660759.1"/>
    <property type="molecule type" value="Genomic_DNA"/>
</dbReference>